<dbReference type="EMBL" id="JAVIJP010000007">
    <property type="protein sequence ID" value="KAL3649492.1"/>
    <property type="molecule type" value="Genomic_DNA"/>
</dbReference>
<reference evidence="2" key="1">
    <citation type="journal article" date="2024" name="IScience">
        <title>Strigolactones Initiate the Formation of Haustorium-like Structures in Castilleja.</title>
        <authorList>
            <person name="Buerger M."/>
            <person name="Peterson D."/>
            <person name="Chory J."/>
        </authorList>
    </citation>
    <scope>NUCLEOTIDE SEQUENCE [LARGE SCALE GENOMIC DNA]</scope>
</reference>
<accession>A0ABD3E6S7</accession>
<protein>
    <submittedName>
        <fullName evidence="1">Uncharacterized protein</fullName>
    </submittedName>
</protein>
<organism evidence="1 2">
    <name type="scientific">Castilleja foliolosa</name>
    <dbReference type="NCBI Taxonomy" id="1961234"/>
    <lineage>
        <taxon>Eukaryota</taxon>
        <taxon>Viridiplantae</taxon>
        <taxon>Streptophyta</taxon>
        <taxon>Embryophyta</taxon>
        <taxon>Tracheophyta</taxon>
        <taxon>Spermatophyta</taxon>
        <taxon>Magnoliopsida</taxon>
        <taxon>eudicotyledons</taxon>
        <taxon>Gunneridae</taxon>
        <taxon>Pentapetalae</taxon>
        <taxon>asterids</taxon>
        <taxon>lamiids</taxon>
        <taxon>Lamiales</taxon>
        <taxon>Orobanchaceae</taxon>
        <taxon>Pedicularideae</taxon>
        <taxon>Castillejinae</taxon>
        <taxon>Castilleja</taxon>
    </lineage>
</organism>
<proteinExistence type="predicted"/>
<evidence type="ECO:0000313" key="1">
    <source>
        <dbReference type="EMBL" id="KAL3649492.1"/>
    </source>
</evidence>
<sequence>MMSLQLGNIIGPGRGYRFYDIVEPDIGNALLIGHGDVRLGGGAGDEGHVVWGVMKCLGSPNLADYFPVRPAGYFEGHRVLSREVD</sequence>
<evidence type="ECO:0000313" key="2">
    <source>
        <dbReference type="Proteomes" id="UP001632038"/>
    </source>
</evidence>
<keyword evidence="2" id="KW-1185">Reference proteome</keyword>
<dbReference type="AlphaFoldDB" id="A0ABD3E6S7"/>
<comment type="caution">
    <text evidence="1">The sequence shown here is derived from an EMBL/GenBank/DDBJ whole genome shotgun (WGS) entry which is preliminary data.</text>
</comment>
<gene>
    <name evidence="1" type="ORF">CASFOL_005895</name>
</gene>
<name>A0ABD3E6S7_9LAMI</name>
<dbReference type="Proteomes" id="UP001632038">
    <property type="component" value="Unassembled WGS sequence"/>
</dbReference>